<feature type="compositionally biased region" description="Polar residues" evidence="7">
    <location>
        <begin position="1"/>
        <end position="12"/>
    </location>
</feature>
<dbReference type="GO" id="GO:0005773">
    <property type="term" value="C:vacuole"/>
    <property type="evidence" value="ECO:0007669"/>
    <property type="project" value="UniProtKB-SubCell"/>
</dbReference>
<keyword evidence="8" id="KW-0472">Membrane</keyword>
<evidence type="ECO:0000256" key="7">
    <source>
        <dbReference type="SAM" id="MobiDB-lite"/>
    </source>
</evidence>
<comment type="subcellular location">
    <subcellularLocation>
        <location evidence="1">Vacuole</location>
    </subcellularLocation>
</comment>
<dbReference type="PANTHER" id="PTHR10426:SF88">
    <property type="entry name" value="ADIPOCYTE PLASMA MEMBRANE-ASSOCIATED PROTEIN HEMOMUCIN-RELATED"/>
    <property type="match status" value="1"/>
</dbReference>
<evidence type="ECO:0000256" key="6">
    <source>
        <dbReference type="ARBA" id="ARBA00023180"/>
    </source>
</evidence>
<dbReference type="Gene3D" id="2.120.10.30">
    <property type="entry name" value="TolB, C-terminal domain"/>
    <property type="match status" value="1"/>
</dbReference>
<keyword evidence="3" id="KW-0597">Phosphoprotein</keyword>
<keyword evidence="5" id="KW-0732">Signal</keyword>
<evidence type="ECO:0000256" key="3">
    <source>
        <dbReference type="ARBA" id="ARBA00022553"/>
    </source>
</evidence>
<dbReference type="Pfam" id="PF03088">
    <property type="entry name" value="Str_synth"/>
    <property type="match status" value="1"/>
</dbReference>
<evidence type="ECO:0000256" key="5">
    <source>
        <dbReference type="ARBA" id="ARBA00022729"/>
    </source>
</evidence>
<proteinExistence type="inferred from homology"/>
<dbReference type="InterPro" id="IPR018119">
    <property type="entry name" value="Strictosidine_synth_cons-reg"/>
</dbReference>
<dbReference type="SUPFAM" id="SSF63829">
    <property type="entry name" value="Calcium-dependent phosphotriesterase"/>
    <property type="match status" value="1"/>
</dbReference>
<organism evidence="10 11">
    <name type="scientific">Acacia crassicarpa</name>
    <name type="common">northern wattle</name>
    <dbReference type="NCBI Taxonomy" id="499986"/>
    <lineage>
        <taxon>Eukaryota</taxon>
        <taxon>Viridiplantae</taxon>
        <taxon>Streptophyta</taxon>
        <taxon>Embryophyta</taxon>
        <taxon>Tracheophyta</taxon>
        <taxon>Spermatophyta</taxon>
        <taxon>Magnoliopsida</taxon>
        <taxon>eudicotyledons</taxon>
        <taxon>Gunneridae</taxon>
        <taxon>Pentapetalae</taxon>
        <taxon>rosids</taxon>
        <taxon>fabids</taxon>
        <taxon>Fabales</taxon>
        <taxon>Fabaceae</taxon>
        <taxon>Caesalpinioideae</taxon>
        <taxon>mimosoid clade</taxon>
        <taxon>Acacieae</taxon>
        <taxon>Acacia</taxon>
    </lineage>
</organism>
<dbReference type="AlphaFoldDB" id="A0AAE1J2A4"/>
<sequence>MPKPANLNSSSPTRSSQKTAKTTTSTFSWHLSFITLILPITLASILFRLDPFQPAHFPADVMSRSITAAPASNDKMRGGSEAMAEGHVDGPEDVVYDAATGFIYTGCSDGWIKRIMLKESAAGDSGVQNFVRSEGRPLGVALHRNGELIVADADKGLVKVTRDGKIELLTDEVEGLKFKLTDGVDIAEDGIIYFTDASYKYSFKDFMFDVLEGKPYGRLISYDPATSLTSLLVSNLYFANGVAVSPDQQFVIFCESILRRCRKYYIKGPKKGSIEKFVENMPGYPDNIHYDGEGLYWIGLSTSPTYGWELALRYPIIRKALAMIVKYVGKPDMEKNGGAVSVDLEGNLKAHYYDAHFSLISSAIKIGNHLYCGSLHYPFIIRLDLNKYPAVPTAAAA</sequence>
<evidence type="ECO:0000256" key="2">
    <source>
        <dbReference type="ARBA" id="ARBA00009191"/>
    </source>
</evidence>
<keyword evidence="8" id="KW-1133">Transmembrane helix</keyword>
<dbReference type="GO" id="GO:0012505">
    <property type="term" value="C:endomembrane system"/>
    <property type="evidence" value="ECO:0007669"/>
    <property type="project" value="TreeGrafter"/>
</dbReference>
<evidence type="ECO:0000256" key="4">
    <source>
        <dbReference type="ARBA" id="ARBA00022554"/>
    </source>
</evidence>
<evidence type="ECO:0000256" key="8">
    <source>
        <dbReference type="SAM" id="Phobius"/>
    </source>
</evidence>
<comment type="similarity">
    <text evidence="2">Belongs to the strictosidine synthase family.</text>
</comment>
<comment type="caution">
    <text evidence="10">The sequence shown here is derived from an EMBL/GenBank/DDBJ whole genome shotgun (WGS) entry which is preliminary data.</text>
</comment>
<gene>
    <name evidence="10" type="ORF">QN277_004641</name>
</gene>
<keyword evidence="4" id="KW-0926">Vacuole</keyword>
<keyword evidence="11" id="KW-1185">Reference proteome</keyword>
<dbReference type="GO" id="GO:0016787">
    <property type="term" value="F:hydrolase activity"/>
    <property type="evidence" value="ECO:0007669"/>
    <property type="project" value="TreeGrafter"/>
</dbReference>
<evidence type="ECO:0000259" key="9">
    <source>
        <dbReference type="Pfam" id="PF03088"/>
    </source>
</evidence>
<keyword evidence="8" id="KW-0812">Transmembrane</keyword>
<feature type="transmembrane region" description="Helical" evidence="8">
    <location>
        <begin position="27"/>
        <end position="47"/>
    </location>
</feature>
<dbReference type="PANTHER" id="PTHR10426">
    <property type="entry name" value="STRICTOSIDINE SYNTHASE-RELATED"/>
    <property type="match status" value="1"/>
</dbReference>
<accession>A0AAE1J2A4</accession>
<dbReference type="InterPro" id="IPR011042">
    <property type="entry name" value="6-blade_b-propeller_TolB-like"/>
</dbReference>
<feature type="domain" description="Strictosidine synthase conserved region" evidence="9">
    <location>
        <begin position="182"/>
        <end position="269"/>
    </location>
</feature>
<feature type="region of interest" description="Disordered" evidence="7">
    <location>
        <begin position="1"/>
        <end position="20"/>
    </location>
</feature>
<protein>
    <recommendedName>
        <fullName evidence="9">Strictosidine synthase conserved region domain-containing protein</fullName>
    </recommendedName>
</protein>
<keyword evidence="6" id="KW-0325">Glycoprotein</keyword>
<dbReference type="FunFam" id="2.120.10.30:FF:000073">
    <property type="entry name" value="Protein STRICTOSIDINE SYNTHASE-LIKE 6"/>
    <property type="match status" value="1"/>
</dbReference>
<dbReference type="Proteomes" id="UP001293593">
    <property type="component" value="Unassembled WGS sequence"/>
</dbReference>
<dbReference type="EMBL" id="JAWXYG010000010">
    <property type="protein sequence ID" value="KAK4261678.1"/>
    <property type="molecule type" value="Genomic_DNA"/>
</dbReference>
<name>A0AAE1J2A4_9FABA</name>
<evidence type="ECO:0000313" key="10">
    <source>
        <dbReference type="EMBL" id="KAK4261678.1"/>
    </source>
</evidence>
<evidence type="ECO:0000256" key="1">
    <source>
        <dbReference type="ARBA" id="ARBA00004116"/>
    </source>
</evidence>
<reference evidence="10" key="1">
    <citation type="submission" date="2023-10" db="EMBL/GenBank/DDBJ databases">
        <title>Chromosome-level genome of the transformable northern wattle, Acacia crassicarpa.</title>
        <authorList>
            <person name="Massaro I."/>
            <person name="Sinha N.R."/>
            <person name="Poethig S."/>
            <person name="Leichty A.R."/>
        </authorList>
    </citation>
    <scope>NUCLEOTIDE SEQUENCE</scope>
    <source>
        <strain evidence="10">Acra3RX</strain>
        <tissue evidence="10">Leaf</tissue>
    </source>
</reference>
<dbReference type="GO" id="GO:0009753">
    <property type="term" value="P:response to jasmonic acid"/>
    <property type="evidence" value="ECO:0007669"/>
    <property type="project" value="UniProtKB-ARBA"/>
</dbReference>
<evidence type="ECO:0000313" key="11">
    <source>
        <dbReference type="Proteomes" id="UP001293593"/>
    </source>
</evidence>
<dbReference type="Pfam" id="PF20067">
    <property type="entry name" value="SSL_N"/>
    <property type="match status" value="1"/>
</dbReference>